<protein>
    <recommendedName>
        <fullName evidence="3">DUF4176 domain-containing protein</fullName>
    </recommendedName>
</protein>
<evidence type="ECO:0000313" key="2">
    <source>
        <dbReference type="Proteomes" id="UP000194737"/>
    </source>
</evidence>
<evidence type="ECO:0008006" key="3">
    <source>
        <dbReference type="Google" id="ProtNLM"/>
    </source>
</evidence>
<evidence type="ECO:0000313" key="1">
    <source>
        <dbReference type="EMBL" id="OTN98598.1"/>
    </source>
</evidence>
<dbReference type="AlphaFoldDB" id="A0AB73N136"/>
<gene>
    <name evidence="1" type="ORF">A5804_000081</name>
</gene>
<organism evidence="1 2">
    <name type="scientific">Enterococcus faecium</name>
    <name type="common">Streptococcus faecium</name>
    <dbReference type="NCBI Taxonomy" id="1352"/>
    <lineage>
        <taxon>Bacteria</taxon>
        <taxon>Bacillati</taxon>
        <taxon>Bacillota</taxon>
        <taxon>Bacilli</taxon>
        <taxon>Lactobacillales</taxon>
        <taxon>Enterococcaceae</taxon>
        <taxon>Enterococcus</taxon>
    </lineage>
</organism>
<dbReference type="Pfam" id="PF13780">
    <property type="entry name" value="DUF4176"/>
    <property type="match status" value="1"/>
</dbReference>
<dbReference type="InterPro" id="IPR025233">
    <property type="entry name" value="DUF4176"/>
</dbReference>
<sequence length="108" mass="12391">MTEKLLPLGTIVYLKEGTAKLMIVGRGASFEDEEGRKFSDYVGVIYPNGIDPQDALFFNQGDIDKVVFRGYSDDEEERFLEVYEEWKKSLDEENQVDISNETTSFGFE</sequence>
<name>A0AB73N136_ENTFC</name>
<comment type="caution">
    <text evidence="1">The sequence shown here is derived from an EMBL/GenBank/DDBJ whole genome shotgun (WGS) entry which is preliminary data.</text>
</comment>
<dbReference type="RefSeq" id="WP_086324337.1">
    <property type="nucleotide sequence ID" value="NZ_NGLB01000001.1"/>
</dbReference>
<proteinExistence type="predicted"/>
<dbReference type="Proteomes" id="UP000194737">
    <property type="component" value="Unassembled WGS sequence"/>
</dbReference>
<accession>A0AB73N136</accession>
<dbReference type="EMBL" id="NGLB01000001">
    <property type="protein sequence ID" value="OTN98598.1"/>
    <property type="molecule type" value="Genomic_DNA"/>
</dbReference>
<reference evidence="1 2" key="1">
    <citation type="submission" date="2017-05" db="EMBL/GenBank/DDBJ databases">
        <title>The Genome Sequence of Enterococcus faecium 6F2_DIV0138.</title>
        <authorList>
            <consortium name="The Broad Institute Genomics Platform"/>
            <consortium name="The Broad Institute Genomic Center for Infectious Diseases"/>
            <person name="Earl A."/>
            <person name="Manson A."/>
            <person name="Schwartman J."/>
            <person name="Gilmore M."/>
            <person name="Abouelleil A."/>
            <person name="Cao P."/>
            <person name="Chapman S."/>
            <person name="Cusick C."/>
            <person name="Shea T."/>
            <person name="Young S."/>
            <person name="Neafsey D."/>
            <person name="Nusbaum C."/>
            <person name="Birren B."/>
        </authorList>
    </citation>
    <scope>NUCLEOTIDE SEQUENCE [LARGE SCALE GENOMIC DNA]</scope>
    <source>
        <strain evidence="1 2">6F2_DIV0138</strain>
    </source>
</reference>